<dbReference type="GO" id="GO:0007165">
    <property type="term" value="P:signal transduction"/>
    <property type="evidence" value="ECO:0007669"/>
    <property type="project" value="UniProtKB-KW"/>
</dbReference>
<keyword evidence="6" id="KW-1133">Transmembrane helix</keyword>
<dbReference type="GO" id="GO:0006935">
    <property type="term" value="P:chemotaxis"/>
    <property type="evidence" value="ECO:0007669"/>
    <property type="project" value="UniProtKB-KW"/>
</dbReference>
<dbReference type="SUPFAM" id="SSF58104">
    <property type="entry name" value="Methyl-accepting chemotaxis protein (MCP) signaling domain"/>
    <property type="match status" value="1"/>
</dbReference>
<dbReference type="Proteomes" id="UP000265848">
    <property type="component" value="Unassembled WGS sequence"/>
</dbReference>
<dbReference type="AlphaFoldDB" id="A0A399J5A8"/>
<dbReference type="PANTHER" id="PTHR43531:SF11">
    <property type="entry name" value="METHYL-ACCEPTING CHEMOTAXIS PROTEIN 3"/>
    <property type="match status" value="1"/>
</dbReference>
<gene>
    <name evidence="9" type="ORF">DL237_01190</name>
</gene>
<dbReference type="EMBL" id="QWJJ01000001">
    <property type="protein sequence ID" value="RII40658.1"/>
    <property type="molecule type" value="Genomic_DNA"/>
</dbReference>
<dbReference type="FunFam" id="1.10.287.950:FF:000001">
    <property type="entry name" value="Methyl-accepting chemotaxis sensory transducer"/>
    <property type="match status" value="1"/>
</dbReference>
<keyword evidence="5" id="KW-0175">Coiled coil</keyword>
<feature type="domain" description="HAMP" evidence="8">
    <location>
        <begin position="271"/>
        <end position="323"/>
    </location>
</feature>
<comment type="caution">
    <text evidence="9">The sequence shown here is derived from an EMBL/GenBank/DDBJ whole genome shotgun (WGS) entry which is preliminary data.</text>
</comment>
<dbReference type="SMART" id="SM00283">
    <property type="entry name" value="MA"/>
    <property type="match status" value="1"/>
</dbReference>
<evidence type="ECO:0008006" key="11">
    <source>
        <dbReference type="Google" id="ProtNLM"/>
    </source>
</evidence>
<dbReference type="GO" id="GO:0004888">
    <property type="term" value="F:transmembrane signaling receptor activity"/>
    <property type="evidence" value="ECO:0007669"/>
    <property type="project" value="InterPro"/>
</dbReference>
<proteinExistence type="inferred from homology"/>
<keyword evidence="6" id="KW-0812">Transmembrane</keyword>
<dbReference type="InterPro" id="IPR004090">
    <property type="entry name" value="Chemotax_Me-accpt_rcpt"/>
</dbReference>
<protein>
    <recommendedName>
        <fullName evidence="11">Methyl-accepting chemotaxis protein</fullName>
    </recommendedName>
</protein>
<evidence type="ECO:0000259" key="7">
    <source>
        <dbReference type="PROSITE" id="PS50111"/>
    </source>
</evidence>
<evidence type="ECO:0000256" key="2">
    <source>
        <dbReference type="ARBA" id="ARBA00022500"/>
    </source>
</evidence>
<evidence type="ECO:0000256" key="4">
    <source>
        <dbReference type="PROSITE-ProRule" id="PRU00284"/>
    </source>
</evidence>
<dbReference type="GO" id="GO:0016020">
    <property type="term" value="C:membrane"/>
    <property type="evidence" value="ECO:0007669"/>
    <property type="project" value="UniProtKB-SubCell"/>
</dbReference>
<evidence type="ECO:0000256" key="6">
    <source>
        <dbReference type="SAM" id="Phobius"/>
    </source>
</evidence>
<evidence type="ECO:0000313" key="10">
    <source>
        <dbReference type="Proteomes" id="UP000265848"/>
    </source>
</evidence>
<evidence type="ECO:0000259" key="8">
    <source>
        <dbReference type="PROSITE" id="PS50885"/>
    </source>
</evidence>
<dbReference type="CDD" id="cd11386">
    <property type="entry name" value="MCP_signal"/>
    <property type="match status" value="1"/>
</dbReference>
<feature type="domain" description="Methyl-accepting transducer" evidence="7">
    <location>
        <begin position="328"/>
        <end position="557"/>
    </location>
</feature>
<dbReference type="PANTHER" id="PTHR43531">
    <property type="entry name" value="PROTEIN ICFG"/>
    <property type="match status" value="1"/>
</dbReference>
<accession>A0A399J5A8</accession>
<organism evidence="9 10">
    <name type="scientific">Pseudooceanicola sediminis</name>
    <dbReference type="NCBI Taxonomy" id="2211117"/>
    <lineage>
        <taxon>Bacteria</taxon>
        <taxon>Pseudomonadati</taxon>
        <taxon>Pseudomonadota</taxon>
        <taxon>Alphaproteobacteria</taxon>
        <taxon>Rhodobacterales</taxon>
        <taxon>Paracoccaceae</taxon>
        <taxon>Pseudooceanicola</taxon>
    </lineage>
</organism>
<comment type="similarity">
    <text evidence="3">Belongs to the methyl-accepting chemotaxis (MCP) protein family.</text>
</comment>
<dbReference type="PROSITE" id="PS50885">
    <property type="entry name" value="HAMP"/>
    <property type="match status" value="1"/>
</dbReference>
<comment type="subcellular location">
    <subcellularLocation>
        <location evidence="1">Membrane</location>
    </subcellularLocation>
</comment>
<keyword evidence="6" id="KW-0472">Membrane</keyword>
<reference evidence="9 10" key="1">
    <citation type="submission" date="2018-08" db="EMBL/GenBank/DDBJ databases">
        <title>Pseudooceanicola sediminis CY03 in the family Rhodobacteracea.</title>
        <authorList>
            <person name="Zhang Y.-J."/>
        </authorList>
    </citation>
    <scope>NUCLEOTIDE SEQUENCE [LARGE SCALE GENOMIC DNA]</scope>
    <source>
        <strain evidence="9 10">CY03</strain>
    </source>
</reference>
<dbReference type="PRINTS" id="PR00260">
    <property type="entry name" value="CHEMTRNSDUCR"/>
</dbReference>
<evidence type="ECO:0000256" key="5">
    <source>
        <dbReference type="SAM" id="Coils"/>
    </source>
</evidence>
<evidence type="ECO:0000256" key="3">
    <source>
        <dbReference type="ARBA" id="ARBA00029447"/>
    </source>
</evidence>
<keyword evidence="4" id="KW-0807">Transducer</keyword>
<dbReference type="Gene3D" id="1.10.287.950">
    <property type="entry name" value="Methyl-accepting chemotaxis protein"/>
    <property type="match status" value="1"/>
</dbReference>
<evidence type="ECO:0000313" key="9">
    <source>
        <dbReference type="EMBL" id="RII40658.1"/>
    </source>
</evidence>
<evidence type="ECO:0000256" key="1">
    <source>
        <dbReference type="ARBA" id="ARBA00004370"/>
    </source>
</evidence>
<dbReference type="PROSITE" id="PS50111">
    <property type="entry name" value="CHEMOTAXIS_TRANSDUC_2"/>
    <property type="match status" value="1"/>
</dbReference>
<dbReference type="Pfam" id="PF00015">
    <property type="entry name" value="MCPsignal"/>
    <property type="match status" value="1"/>
</dbReference>
<keyword evidence="2" id="KW-0145">Chemotaxis</keyword>
<dbReference type="InterPro" id="IPR051310">
    <property type="entry name" value="MCP_chemotaxis"/>
</dbReference>
<sequence length="600" mass="64171">MSTVSQSSEKIEFNADTLGQRFESHRRLATRIVRWVVYLSAPAVAGAAFLTGGGMFWPVLIATILLAAFGAATSRMPGKIGRVLLSLALIAQCFLMNAAMMGHPMQPDSHMLYFTALTAIATLSSRPALLASLALIVAHHLLTTLLLPSLTFLTADISFNLIRSGYHAVAVALAVGNLLLIVNIRLLQTVFSERRAVKLEEAMKDVKSALAQAERQHEAARQAQVLAEQATASAMAARTEAETALKRAEDNASAAVLAQAETAEMRQKHEQEVAEVIDHLQEKLALVAEGDLTTRIDRPLPVAFSDLSRSFNTGVARLEDALVAVQEEVLSIQRQSQEINGAAEDLGKRTEKQVSTLTETASTLSQLTLLIRDIARDTGAARTATDETKVEATSGTDVMGKTVTAMDQIEGSSSEIRKIITVIDDIAFQTNLLALNAGVEAARAGEAGRGFAVVANEVRALAQRSSEAAKEIDALINGSATHVMNGVGLVKTTGSALESIRNAVTLTAERMQAVAEATSEQSKGLTEVNTAIKNLEAFAQQNAAIFEETIAANAVLFETAEVLADRVGQFRIRQTSAAAPKHFAKHEASWSVEKTVRKVS</sequence>
<dbReference type="InterPro" id="IPR004089">
    <property type="entry name" value="MCPsignal_dom"/>
</dbReference>
<keyword evidence="10" id="KW-1185">Reference proteome</keyword>
<name>A0A399J5A8_9RHOB</name>
<dbReference type="InterPro" id="IPR003660">
    <property type="entry name" value="HAMP_dom"/>
</dbReference>
<feature type="transmembrane region" description="Helical" evidence="6">
    <location>
        <begin position="168"/>
        <end position="187"/>
    </location>
</feature>
<feature type="coiled-coil region" evidence="5">
    <location>
        <begin position="196"/>
        <end position="230"/>
    </location>
</feature>
<feature type="transmembrane region" description="Helical" evidence="6">
    <location>
        <begin position="56"/>
        <end position="73"/>
    </location>
</feature>
<feature type="transmembrane region" description="Helical" evidence="6">
    <location>
        <begin position="80"/>
        <end position="100"/>
    </location>
</feature>